<feature type="region of interest" description="Disordered" evidence="1">
    <location>
        <begin position="115"/>
        <end position="150"/>
    </location>
</feature>
<gene>
    <name evidence="2" type="ORF">P280DRAFT_472060</name>
</gene>
<dbReference type="Proteomes" id="UP000799753">
    <property type="component" value="Unassembled WGS sequence"/>
</dbReference>
<name>A0A6A6RRS7_9PLEO</name>
<feature type="compositionally biased region" description="Polar residues" evidence="1">
    <location>
        <begin position="127"/>
        <end position="142"/>
    </location>
</feature>
<keyword evidence="3" id="KW-1185">Reference proteome</keyword>
<feature type="region of interest" description="Disordered" evidence="1">
    <location>
        <begin position="39"/>
        <end position="67"/>
    </location>
</feature>
<dbReference type="EMBL" id="MU006793">
    <property type="protein sequence ID" value="KAF2637331.1"/>
    <property type="molecule type" value="Genomic_DNA"/>
</dbReference>
<dbReference type="AlphaFoldDB" id="A0A6A6RRS7"/>
<accession>A0A6A6RRS7</accession>
<proteinExistence type="predicted"/>
<sequence>MRLLRNLISSLSSKAANRNFAQVHDVHIKLERGTGFGKSAEVEFGGGKGQGESMDRNGEQAPGNYSPHPSHYHLISFRAFLRVAHYNAFLHFPAQEPVPSIQDWIECASLASARRSQPGSGAGKAATPTNGPVTHALPSTISEHVHETRK</sequence>
<evidence type="ECO:0000313" key="2">
    <source>
        <dbReference type="EMBL" id="KAF2637331.1"/>
    </source>
</evidence>
<organism evidence="2 3">
    <name type="scientific">Massarina eburnea CBS 473.64</name>
    <dbReference type="NCBI Taxonomy" id="1395130"/>
    <lineage>
        <taxon>Eukaryota</taxon>
        <taxon>Fungi</taxon>
        <taxon>Dikarya</taxon>
        <taxon>Ascomycota</taxon>
        <taxon>Pezizomycotina</taxon>
        <taxon>Dothideomycetes</taxon>
        <taxon>Pleosporomycetidae</taxon>
        <taxon>Pleosporales</taxon>
        <taxon>Massarineae</taxon>
        <taxon>Massarinaceae</taxon>
        <taxon>Massarina</taxon>
    </lineage>
</organism>
<evidence type="ECO:0000313" key="3">
    <source>
        <dbReference type="Proteomes" id="UP000799753"/>
    </source>
</evidence>
<protein>
    <submittedName>
        <fullName evidence="2">Uncharacterized protein</fullName>
    </submittedName>
</protein>
<reference evidence="2" key="1">
    <citation type="journal article" date="2020" name="Stud. Mycol.">
        <title>101 Dothideomycetes genomes: a test case for predicting lifestyles and emergence of pathogens.</title>
        <authorList>
            <person name="Haridas S."/>
            <person name="Albert R."/>
            <person name="Binder M."/>
            <person name="Bloem J."/>
            <person name="Labutti K."/>
            <person name="Salamov A."/>
            <person name="Andreopoulos B."/>
            <person name="Baker S."/>
            <person name="Barry K."/>
            <person name="Bills G."/>
            <person name="Bluhm B."/>
            <person name="Cannon C."/>
            <person name="Castanera R."/>
            <person name="Culley D."/>
            <person name="Daum C."/>
            <person name="Ezra D."/>
            <person name="Gonzalez J."/>
            <person name="Henrissat B."/>
            <person name="Kuo A."/>
            <person name="Liang C."/>
            <person name="Lipzen A."/>
            <person name="Lutzoni F."/>
            <person name="Magnuson J."/>
            <person name="Mondo S."/>
            <person name="Nolan M."/>
            <person name="Ohm R."/>
            <person name="Pangilinan J."/>
            <person name="Park H.-J."/>
            <person name="Ramirez L."/>
            <person name="Alfaro M."/>
            <person name="Sun H."/>
            <person name="Tritt A."/>
            <person name="Yoshinaga Y."/>
            <person name="Zwiers L.-H."/>
            <person name="Turgeon B."/>
            <person name="Goodwin S."/>
            <person name="Spatafora J."/>
            <person name="Crous P."/>
            <person name="Grigoriev I."/>
        </authorList>
    </citation>
    <scope>NUCLEOTIDE SEQUENCE</scope>
    <source>
        <strain evidence="2">CBS 473.64</strain>
    </source>
</reference>
<evidence type="ECO:0000256" key="1">
    <source>
        <dbReference type="SAM" id="MobiDB-lite"/>
    </source>
</evidence>